<reference evidence="1 2" key="2">
    <citation type="journal article" date="2022" name="Mol. Ecol. Resour.">
        <title>The genomes of chicory, endive, great burdock and yacon provide insights into Asteraceae paleo-polyploidization history and plant inulin production.</title>
        <authorList>
            <person name="Fan W."/>
            <person name="Wang S."/>
            <person name="Wang H."/>
            <person name="Wang A."/>
            <person name="Jiang F."/>
            <person name="Liu H."/>
            <person name="Zhao H."/>
            <person name="Xu D."/>
            <person name="Zhang Y."/>
        </authorList>
    </citation>
    <scope>NUCLEOTIDE SEQUENCE [LARGE SCALE GENOMIC DNA]</scope>
    <source>
        <strain evidence="2">cv. Niubang</strain>
    </source>
</reference>
<accession>A0ACB9EET2</accession>
<comment type="caution">
    <text evidence="1">The sequence shown here is derived from an EMBL/GenBank/DDBJ whole genome shotgun (WGS) entry which is preliminary data.</text>
</comment>
<reference evidence="2" key="1">
    <citation type="journal article" date="2022" name="Mol. Ecol. Resour.">
        <title>The genomes of chicory, endive, great burdock and yacon provide insights into Asteraceae palaeo-polyploidization history and plant inulin production.</title>
        <authorList>
            <person name="Fan W."/>
            <person name="Wang S."/>
            <person name="Wang H."/>
            <person name="Wang A."/>
            <person name="Jiang F."/>
            <person name="Liu H."/>
            <person name="Zhao H."/>
            <person name="Xu D."/>
            <person name="Zhang Y."/>
        </authorList>
    </citation>
    <scope>NUCLEOTIDE SEQUENCE [LARGE SCALE GENOMIC DNA]</scope>
    <source>
        <strain evidence="2">cv. Niubang</strain>
    </source>
</reference>
<sequence>MFRMCLSCCWDSVWSIFKLDLDSGNLKLETEENNSPAIAGGRGTVDMEPSSRNKLEKFTKTSNDSVRYKERGRTKGGERGRREMLLGIGFWMQGFRCFPWMAVIFFLKDGLRVDPSTMQILQNSANLPMVAKPFYGLLSDSFYVFGQHRIPYIALGALLQAVSWLAIASLPSSSVSFFTITVYLLLGNLGASIVEVANDAVVAECGKQSTNDSGPSSYDLQSFAWVAASIGGVLGNLLGGISITRFSPSTMFLFFGILLTLQFFITISVSERSLDLPKSPSNHGIRKQLSELLLVLRKPEIYQPISWFAASYAIIPALTGTMFFYQTQHLKIESSVLGISKVFGQVAMLLWGVVYNRHLKSIPPRKLISAIQGTMAVLMVSDALFVNGLYRTMGIPDSLYIVVVSGLLEVLYFFKTLPFSVLMAKLCPPGCEGSLMAFVMSSIALAFIVSGYLGVALGSHVEITETDFSGLRKGLLIQAACTVLPLFWSSFIPESPKPEPEKKEK</sequence>
<dbReference type="EMBL" id="CM042048">
    <property type="protein sequence ID" value="KAI3757291.1"/>
    <property type="molecule type" value="Genomic_DNA"/>
</dbReference>
<gene>
    <name evidence="1" type="ORF">L6452_04825</name>
</gene>
<name>A0ACB9EET2_ARCLA</name>
<dbReference type="Proteomes" id="UP001055879">
    <property type="component" value="Linkage Group LG02"/>
</dbReference>
<organism evidence="1 2">
    <name type="scientific">Arctium lappa</name>
    <name type="common">Greater burdock</name>
    <name type="synonym">Lappa major</name>
    <dbReference type="NCBI Taxonomy" id="4217"/>
    <lineage>
        <taxon>Eukaryota</taxon>
        <taxon>Viridiplantae</taxon>
        <taxon>Streptophyta</taxon>
        <taxon>Embryophyta</taxon>
        <taxon>Tracheophyta</taxon>
        <taxon>Spermatophyta</taxon>
        <taxon>Magnoliopsida</taxon>
        <taxon>eudicotyledons</taxon>
        <taxon>Gunneridae</taxon>
        <taxon>Pentapetalae</taxon>
        <taxon>asterids</taxon>
        <taxon>campanulids</taxon>
        <taxon>Asterales</taxon>
        <taxon>Asteraceae</taxon>
        <taxon>Carduoideae</taxon>
        <taxon>Cardueae</taxon>
        <taxon>Arctiinae</taxon>
        <taxon>Arctium</taxon>
    </lineage>
</organism>
<protein>
    <submittedName>
        <fullName evidence="1">Uncharacterized protein</fullName>
    </submittedName>
</protein>
<evidence type="ECO:0000313" key="1">
    <source>
        <dbReference type="EMBL" id="KAI3757291.1"/>
    </source>
</evidence>
<keyword evidence="2" id="KW-1185">Reference proteome</keyword>
<proteinExistence type="predicted"/>
<evidence type="ECO:0000313" key="2">
    <source>
        <dbReference type="Proteomes" id="UP001055879"/>
    </source>
</evidence>